<evidence type="ECO:0000313" key="2">
    <source>
        <dbReference type="Proteomes" id="UP000269396"/>
    </source>
</evidence>
<dbReference type="AlphaFoldDB" id="A0A183P2S4"/>
<accession>A0A183P2S4</accession>
<dbReference type="Proteomes" id="UP000269396">
    <property type="component" value="Unassembled WGS sequence"/>
</dbReference>
<sequence length="112" mass="13005">MRFGQTENPNPVHDYPNEYEADTYFPFDCFSGESSLAELHVLITHINAYLSVYSNMKSKRKMYRISCAGQIHMMECIKLHASVYAQILTYNNRSVRYEKLMQIGNVELAITL</sequence>
<protein>
    <submittedName>
        <fullName evidence="1">Uncharacterized protein</fullName>
    </submittedName>
</protein>
<gene>
    <name evidence="1" type="ORF">SMTD_LOCUS8660</name>
</gene>
<keyword evidence="2" id="KW-1185">Reference proteome</keyword>
<organism evidence="1 2">
    <name type="scientific">Schistosoma mattheei</name>
    <dbReference type="NCBI Taxonomy" id="31246"/>
    <lineage>
        <taxon>Eukaryota</taxon>
        <taxon>Metazoa</taxon>
        <taxon>Spiralia</taxon>
        <taxon>Lophotrochozoa</taxon>
        <taxon>Platyhelminthes</taxon>
        <taxon>Trematoda</taxon>
        <taxon>Digenea</taxon>
        <taxon>Strigeidida</taxon>
        <taxon>Schistosomatoidea</taxon>
        <taxon>Schistosomatidae</taxon>
        <taxon>Schistosoma</taxon>
    </lineage>
</organism>
<dbReference type="EMBL" id="UZAL01029087">
    <property type="protein sequence ID" value="VDP45847.1"/>
    <property type="molecule type" value="Genomic_DNA"/>
</dbReference>
<proteinExistence type="predicted"/>
<name>A0A183P2S4_9TREM</name>
<evidence type="ECO:0000313" key="1">
    <source>
        <dbReference type="EMBL" id="VDP45847.1"/>
    </source>
</evidence>
<reference evidence="1 2" key="1">
    <citation type="submission" date="2018-11" db="EMBL/GenBank/DDBJ databases">
        <authorList>
            <consortium name="Pathogen Informatics"/>
        </authorList>
    </citation>
    <scope>NUCLEOTIDE SEQUENCE [LARGE SCALE GENOMIC DNA]</scope>
    <source>
        <strain>Denwood</strain>
        <strain evidence="2">Zambia</strain>
    </source>
</reference>